<dbReference type="SUPFAM" id="SSF47336">
    <property type="entry name" value="ACP-like"/>
    <property type="match status" value="1"/>
</dbReference>
<evidence type="ECO:0000259" key="1">
    <source>
        <dbReference type="PROSITE" id="PS50075"/>
    </source>
</evidence>
<evidence type="ECO:0000313" key="2">
    <source>
        <dbReference type="EMBL" id="MBP2025577.1"/>
    </source>
</evidence>
<dbReference type="RefSeq" id="WP_210060869.1">
    <property type="nucleotide sequence ID" value="NZ_JAGGLJ010000009.1"/>
</dbReference>
<gene>
    <name evidence="2" type="ORF">J2Z71_001120</name>
</gene>
<dbReference type="InterPro" id="IPR036736">
    <property type="entry name" value="ACP-like_sf"/>
</dbReference>
<dbReference type="Gene3D" id="1.10.1200.10">
    <property type="entry name" value="ACP-like"/>
    <property type="match status" value="1"/>
</dbReference>
<dbReference type="InterPro" id="IPR009081">
    <property type="entry name" value="PP-bd_ACP"/>
</dbReference>
<dbReference type="PROSITE" id="PS50075">
    <property type="entry name" value="CARRIER"/>
    <property type="match status" value="1"/>
</dbReference>
<feature type="domain" description="Carrier" evidence="1">
    <location>
        <begin position="1"/>
        <end position="74"/>
    </location>
</feature>
<organism evidence="2 3">
    <name type="scientific">Peptoniphilus stercorisuis</name>
    <dbReference type="NCBI Taxonomy" id="1436965"/>
    <lineage>
        <taxon>Bacteria</taxon>
        <taxon>Bacillati</taxon>
        <taxon>Bacillota</taxon>
        <taxon>Tissierellia</taxon>
        <taxon>Tissierellales</taxon>
        <taxon>Peptoniphilaceae</taxon>
        <taxon>Peptoniphilus</taxon>
    </lineage>
</organism>
<keyword evidence="3" id="KW-1185">Reference proteome</keyword>
<sequence>MKEKLIEILNEVRPDIDYSDDMKLVDDGILDSFDIVNLILEIEEELDVKIGVEDILPENFNNLDDLELLIEELDKE</sequence>
<reference evidence="2 3" key="1">
    <citation type="submission" date="2021-03" db="EMBL/GenBank/DDBJ databases">
        <title>Genomic Encyclopedia of Type Strains, Phase IV (KMG-IV): sequencing the most valuable type-strain genomes for metagenomic binning, comparative biology and taxonomic classification.</title>
        <authorList>
            <person name="Goeker M."/>
        </authorList>
    </citation>
    <scope>NUCLEOTIDE SEQUENCE [LARGE SCALE GENOMIC DNA]</scope>
    <source>
        <strain evidence="2 3">DSM 27563</strain>
    </source>
</reference>
<protein>
    <submittedName>
        <fullName evidence="2">Acyl carrier protein</fullName>
    </submittedName>
</protein>
<evidence type="ECO:0000313" key="3">
    <source>
        <dbReference type="Proteomes" id="UP001519306"/>
    </source>
</evidence>
<comment type="caution">
    <text evidence="2">The sequence shown here is derived from an EMBL/GenBank/DDBJ whole genome shotgun (WGS) entry which is preliminary data.</text>
</comment>
<name>A0ABS4KCU3_9FIRM</name>
<accession>A0ABS4KCU3</accession>
<proteinExistence type="predicted"/>
<dbReference type="Pfam" id="PF00550">
    <property type="entry name" value="PP-binding"/>
    <property type="match status" value="1"/>
</dbReference>
<dbReference type="Proteomes" id="UP001519306">
    <property type="component" value="Unassembled WGS sequence"/>
</dbReference>
<dbReference type="EMBL" id="JAGGLJ010000009">
    <property type="protein sequence ID" value="MBP2025577.1"/>
    <property type="molecule type" value="Genomic_DNA"/>
</dbReference>